<evidence type="ECO:0000313" key="2">
    <source>
        <dbReference type="EMBL" id="KAF5830257.1"/>
    </source>
</evidence>
<proteinExistence type="predicted"/>
<gene>
    <name evidence="2" type="ORF">DUNSADRAFT_14814</name>
</gene>
<sequence length="312" mass="34040">MEACCPVSCLVQVKSHEDGKKVIRFILVNDQTGQEHVAAYGEDHGGSHYNYHAMPGFKALLPFKGHNRRDVIAWLDILIKDSQDRHPQAPCPGPAALPQPLPHQLAPLPAASMQQQQQQQQVQWHQQQQQQHQWHQQQQQQLQQAAAQHQGPMVPVQGHQVDQEAMAAQGPGGAPPPNLQVPTVMGPPAKATVMSPGSKGQASGKGGANKASGMKHRLVGVAHEAHLKKLRRIAAEGQEALRAAQSAYLLRLRRIAAVEAAQREGARNLTAGWVRGEPSEEELGVLSQWLASLKDLLHQANKVSGLLQKLYP</sequence>
<accession>A0ABQ7G6M4</accession>
<name>A0ABQ7G6M4_DUNSA</name>
<feature type="compositionally biased region" description="Low complexity" evidence="1">
    <location>
        <begin position="197"/>
        <end position="212"/>
    </location>
</feature>
<keyword evidence="3" id="KW-1185">Reference proteome</keyword>
<dbReference type="Proteomes" id="UP000815325">
    <property type="component" value="Unassembled WGS sequence"/>
</dbReference>
<protein>
    <recommendedName>
        <fullName evidence="4">Encoded protein</fullName>
    </recommendedName>
</protein>
<organism evidence="2 3">
    <name type="scientific">Dunaliella salina</name>
    <name type="common">Green alga</name>
    <name type="synonym">Protococcus salinus</name>
    <dbReference type="NCBI Taxonomy" id="3046"/>
    <lineage>
        <taxon>Eukaryota</taxon>
        <taxon>Viridiplantae</taxon>
        <taxon>Chlorophyta</taxon>
        <taxon>core chlorophytes</taxon>
        <taxon>Chlorophyceae</taxon>
        <taxon>CS clade</taxon>
        <taxon>Chlamydomonadales</taxon>
        <taxon>Dunaliellaceae</taxon>
        <taxon>Dunaliella</taxon>
    </lineage>
</organism>
<feature type="region of interest" description="Disordered" evidence="1">
    <location>
        <begin position="166"/>
        <end position="212"/>
    </location>
</feature>
<evidence type="ECO:0000313" key="3">
    <source>
        <dbReference type="Proteomes" id="UP000815325"/>
    </source>
</evidence>
<feature type="region of interest" description="Disordered" evidence="1">
    <location>
        <begin position="84"/>
        <end position="105"/>
    </location>
</feature>
<reference evidence="2" key="1">
    <citation type="submission" date="2017-08" db="EMBL/GenBank/DDBJ databases">
        <authorList>
            <person name="Polle J.E."/>
            <person name="Barry K."/>
            <person name="Cushman J."/>
            <person name="Schmutz J."/>
            <person name="Tran D."/>
            <person name="Hathwaick L.T."/>
            <person name="Yim W.C."/>
            <person name="Jenkins J."/>
            <person name="Mckie-Krisberg Z.M."/>
            <person name="Prochnik S."/>
            <person name="Lindquist E."/>
            <person name="Dockter R.B."/>
            <person name="Adam C."/>
            <person name="Molina H."/>
            <person name="Bunkerborg J."/>
            <person name="Jin E."/>
            <person name="Buchheim M."/>
            <person name="Magnuson J."/>
        </authorList>
    </citation>
    <scope>NUCLEOTIDE SEQUENCE</scope>
    <source>
        <strain evidence="2">CCAP 19/18</strain>
    </source>
</reference>
<comment type="caution">
    <text evidence="2">The sequence shown here is derived from an EMBL/GenBank/DDBJ whole genome shotgun (WGS) entry which is preliminary data.</text>
</comment>
<evidence type="ECO:0000256" key="1">
    <source>
        <dbReference type="SAM" id="MobiDB-lite"/>
    </source>
</evidence>
<feature type="compositionally biased region" description="Pro residues" evidence="1">
    <location>
        <begin position="89"/>
        <end position="101"/>
    </location>
</feature>
<dbReference type="EMBL" id="MU070063">
    <property type="protein sequence ID" value="KAF5830257.1"/>
    <property type="molecule type" value="Genomic_DNA"/>
</dbReference>
<evidence type="ECO:0008006" key="4">
    <source>
        <dbReference type="Google" id="ProtNLM"/>
    </source>
</evidence>